<proteinExistence type="predicted"/>
<protein>
    <submittedName>
        <fullName evidence="2">Uncharacterized protein</fullName>
    </submittedName>
</protein>
<feature type="compositionally biased region" description="Polar residues" evidence="1">
    <location>
        <begin position="1"/>
        <end position="18"/>
    </location>
</feature>
<dbReference type="EMBL" id="FLQV01001287">
    <property type="protein sequence ID" value="SBS99410.1"/>
    <property type="molecule type" value="Genomic_DNA"/>
</dbReference>
<name>A0A1A8X2C9_PLAOA</name>
<feature type="compositionally biased region" description="Acidic residues" evidence="1">
    <location>
        <begin position="116"/>
        <end position="148"/>
    </location>
</feature>
<feature type="compositionally biased region" description="Basic and acidic residues" evidence="1">
    <location>
        <begin position="460"/>
        <end position="472"/>
    </location>
</feature>
<dbReference type="PANTHER" id="PTHR21523">
    <property type="match status" value="1"/>
</dbReference>
<feature type="compositionally biased region" description="Basic and acidic residues" evidence="1">
    <location>
        <begin position="226"/>
        <end position="236"/>
    </location>
</feature>
<accession>A0A1A8X2C9</accession>
<reference evidence="3" key="1">
    <citation type="submission" date="2016-05" db="EMBL/GenBank/DDBJ databases">
        <authorList>
            <person name="Naeem Raeece"/>
        </authorList>
    </citation>
    <scope>NUCLEOTIDE SEQUENCE [LARGE SCALE GENOMIC DNA]</scope>
</reference>
<dbReference type="PANTHER" id="PTHR21523:SF14">
    <property type="entry name" value="EXPORTED REPETITIVE PROTEIN"/>
    <property type="match status" value="1"/>
</dbReference>
<evidence type="ECO:0000256" key="1">
    <source>
        <dbReference type="SAM" id="MobiDB-lite"/>
    </source>
</evidence>
<feature type="region of interest" description="Disordered" evidence="1">
    <location>
        <begin position="1"/>
        <end position="236"/>
    </location>
</feature>
<organism evidence="2 3">
    <name type="scientific">Plasmodium ovale curtisi</name>
    <dbReference type="NCBI Taxonomy" id="864141"/>
    <lineage>
        <taxon>Eukaryota</taxon>
        <taxon>Sar</taxon>
        <taxon>Alveolata</taxon>
        <taxon>Apicomplexa</taxon>
        <taxon>Aconoidasida</taxon>
        <taxon>Haemosporida</taxon>
        <taxon>Plasmodiidae</taxon>
        <taxon>Plasmodium</taxon>
        <taxon>Plasmodium (Plasmodium)</taxon>
    </lineage>
</organism>
<feature type="compositionally biased region" description="Basic and acidic residues" evidence="1">
    <location>
        <begin position="69"/>
        <end position="115"/>
    </location>
</feature>
<sequence length="1358" mass="156408">MDVPFSGNNKGENEQVVNPSDYEEDKNVAAWNEGSSSHEPQGEHAMSIETTDKAAEQETYEQEPDEQEPEAHEPDEHDPEAHEPDEHDPEAHEPDERHPEAHEPDENDPEAHEPDEHDPDEHDPDEHDPDEHDPDEHDPDEHDPDEHDPDEHDPGEHDPEAHEPDEHDPEAHEPDEHDPEAHEQDEHEPEAQEANEHNVNILCVRNQGQGGEGDSTSQGKVLENVQIREEKDANEGINEQREMMNHASNSQGGNENDMDEAKNEIKLCTHSKEENLSSDKNSSLNKSIKKLQRENIDNELINKCDVYKNSYIFNRYKENEKIKELHKNNKATNINIYKRMYQSYSLLKREYKGLINENRKKLEINKKLKYELSNLQSSNYYSNFFFKNDSDNLFDELASGISNIFKWMDIENKITQKSSGGNVSHESGDPKNEKANLQSGGKSEHACLDGSAAFTIASSPEREQEESKRGNTRENISNDGCCMRDGNGMSKPGEEAVDAEVHATNTTNVTTVPYTHLDEEPMKEKKLSKMDLFKSTIISNFIPRSTSNDGSNEDVGKLISKKVEGEQSSSGTNIVKELITEHDRNFVNASTVHNSLKSVNSTNMHSLCEKDIVSNPSIVMNKHERGTNSQLMKKANTVLEKVDVSCTYKRGTTDKCLYEKYSSFPTHWWGNSEQTVQYEMGKNMESNKYTQKGYGDAGEKKSIQKCAVRKEGEMSATNLASRMNDQKIRKNSFLWEKENTFRKRDIIYNPFHNELDEREKNFSKKKNDTILLNKNYVKENIIDYIKKKLHIRSGSIFNTQNGMRCCDNVSRMVQVGSPDKSGKNVLQREDKLTKSENDNVAKGIFHICNYEENKYVPLNLSNFFFSDEKKEHVDVELSINSLKKNMEFILNKKKKKNVNNKSISWKKCTLGTNISVTNGNITNPPNAVTNWENNDQRESTSVVHPKLESVFSCINKEVNRKKKKNCILRSFPPDTNFANSEQFVNEEKFCFVQIGIKKKFFCEQNRSRKTISKRKIQNCKLNGRKNVKVVMNKSDMRYYSKRTLILIAINYVREKHPPRMCKYELIAKEEAENISVTVSKIKYNNVSLPISNIFSKNRNSCLFNKKYVMFRKYTCSREERILRNKKTMYNSDKNAFQLHVSKKDDMHEMKNKGESTPGAGISKCKCTDKFCYEVSAEIETDGKKDYNKKGKHEGNDLLKENTEQGDILEEGLLECFKSNDGIVGNYDFLIQFKEALAEHILTLNILGRQIKEIENKNKDEVIIIGIRILLNDKHILLFVDALNSVECTVRRWIRKNEEVLKCYIKNSTKISNFFKCYPINLHTFFCNFLSILENCVEQFPFYFSICFEDMFYANVKTG</sequence>
<evidence type="ECO:0000313" key="2">
    <source>
        <dbReference type="EMBL" id="SBS99410.1"/>
    </source>
</evidence>
<feature type="compositionally biased region" description="Basic and acidic residues" evidence="1">
    <location>
        <begin position="149"/>
        <end position="185"/>
    </location>
</feature>
<feature type="region of interest" description="Disordered" evidence="1">
    <location>
        <begin position="417"/>
        <end position="484"/>
    </location>
</feature>
<evidence type="ECO:0000313" key="3">
    <source>
        <dbReference type="Proteomes" id="UP000078546"/>
    </source>
</evidence>
<feature type="compositionally biased region" description="Acidic residues" evidence="1">
    <location>
        <begin position="58"/>
        <end position="68"/>
    </location>
</feature>
<gene>
    <name evidence="2" type="ORF">POVCU1_052610</name>
</gene>
<dbReference type="Proteomes" id="UP000078546">
    <property type="component" value="Unassembled WGS sequence"/>
</dbReference>